<proteinExistence type="predicted"/>
<dbReference type="InterPro" id="IPR010390">
    <property type="entry name" value="ABC-2_transporter-like"/>
</dbReference>
<organism evidence="2 3">
    <name type="scientific">Microlunatus endophyticus</name>
    <dbReference type="NCBI Taxonomy" id="1716077"/>
    <lineage>
        <taxon>Bacteria</taxon>
        <taxon>Bacillati</taxon>
        <taxon>Actinomycetota</taxon>
        <taxon>Actinomycetes</taxon>
        <taxon>Propionibacteriales</taxon>
        <taxon>Propionibacteriaceae</taxon>
        <taxon>Microlunatus</taxon>
    </lineage>
</organism>
<feature type="transmembrane region" description="Helical" evidence="1">
    <location>
        <begin position="205"/>
        <end position="224"/>
    </location>
</feature>
<feature type="transmembrane region" description="Helical" evidence="1">
    <location>
        <begin position="236"/>
        <end position="256"/>
    </location>
</feature>
<dbReference type="PANTHER" id="PTHR36833:SF2">
    <property type="entry name" value="SLR0610 PROTEIN"/>
    <property type="match status" value="1"/>
</dbReference>
<dbReference type="Pfam" id="PF06182">
    <property type="entry name" value="ABC2_membrane_6"/>
    <property type="match status" value="1"/>
</dbReference>
<evidence type="ECO:0000313" key="3">
    <source>
        <dbReference type="Proteomes" id="UP000613840"/>
    </source>
</evidence>
<sequence length="266" mass="28350">MQQALKHGLRVGRAVVAMALIREAQFRAQAWTTIIVGLVEVVAEVAPVLVIFSHSSRVNGWDAGLVIAIAGVAEVMTSLLATFIAPNQSKMTDYIRGGQLDLILIRPVASQPFAALRWVQPAEAWGVLTGTALTIIGLSASEVPVRPELIIAAVPGFLLGLVAVALVWTNLGYLAFWLTSVAALGELFSALLTAGKYPLAFFPRAVRVIMLSLLPLGLATTIPVQLLTGGVRPRLLLYGVGLVVLLAIITRVHWLAGMRRYSSASS</sequence>
<reference evidence="2" key="1">
    <citation type="journal article" date="2014" name="Int. J. Syst. Evol. Microbiol.">
        <title>Complete genome sequence of Corynebacterium casei LMG S-19264T (=DSM 44701T), isolated from a smear-ripened cheese.</title>
        <authorList>
            <consortium name="US DOE Joint Genome Institute (JGI-PGF)"/>
            <person name="Walter F."/>
            <person name="Albersmeier A."/>
            <person name="Kalinowski J."/>
            <person name="Ruckert C."/>
        </authorList>
    </citation>
    <scope>NUCLEOTIDE SEQUENCE</scope>
    <source>
        <strain evidence="2">CGMCC 4.7306</strain>
    </source>
</reference>
<reference evidence="2" key="2">
    <citation type="submission" date="2020-09" db="EMBL/GenBank/DDBJ databases">
        <authorList>
            <person name="Sun Q."/>
            <person name="Zhou Y."/>
        </authorList>
    </citation>
    <scope>NUCLEOTIDE SEQUENCE</scope>
    <source>
        <strain evidence="2">CGMCC 4.7306</strain>
    </source>
</reference>
<keyword evidence="1" id="KW-0472">Membrane</keyword>
<dbReference type="AlphaFoldDB" id="A0A917S019"/>
<keyword evidence="1" id="KW-1133">Transmembrane helix</keyword>
<dbReference type="Proteomes" id="UP000613840">
    <property type="component" value="Unassembled WGS sequence"/>
</dbReference>
<name>A0A917S019_9ACTN</name>
<accession>A0A917S019</accession>
<keyword evidence="3" id="KW-1185">Reference proteome</keyword>
<keyword evidence="1" id="KW-0812">Transmembrane</keyword>
<feature type="transmembrane region" description="Helical" evidence="1">
    <location>
        <begin position="64"/>
        <end position="86"/>
    </location>
</feature>
<feature type="transmembrane region" description="Helical" evidence="1">
    <location>
        <begin position="149"/>
        <end position="168"/>
    </location>
</feature>
<evidence type="ECO:0000256" key="1">
    <source>
        <dbReference type="SAM" id="Phobius"/>
    </source>
</evidence>
<feature type="transmembrane region" description="Helical" evidence="1">
    <location>
        <begin position="174"/>
        <end position="193"/>
    </location>
</feature>
<comment type="caution">
    <text evidence="2">The sequence shown here is derived from an EMBL/GenBank/DDBJ whole genome shotgun (WGS) entry which is preliminary data.</text>
</comment>
<feature type="transmembrane region" description="Helical" evidence="1">
    <location>
        <begin position="30"/>
        <end position="52"/>
    </location>
</feature>
<dbReference type="EMBL" id="BMMZ01000001">
    <property type="protein sequence ID" value="GGL47960.1"/>
    <property type="molecule type" value="Genomic_DNA"/>
</dbReference>
<gene>
    <name evidence="2" type="ORF">GCM10011575_02310</name>
</gene>
<protein>
    <submittedName>
        <fullName evidence="2">ABC transporter permease</fullName>
    </submittedName>
</protein>
<evidence type="ECO:0000313" key="2">
    <source>
        <dbReference type="EMBL" id="GGL47960.1"/>
    </source>
</evidence>
<dbReference type="PANTHER" id="PTHR36833">
    <property type="entry name" value="SLR0610 PROTEIN-RELATED"/>
    <property type="match status" value="1"/>
</dbReference>